<dbReference type="InterPro" id="IPR018773">
    <property type="entry name" value="MeTrfase_reg_dom_prd"/>
</dbReference>
<dbReference type="RefSeq" id="WP_339967202.1">
    <property type="nucleotide sequence ID" value="NZ_JBBHJY010000005.1"/>
</dbReference>
<evidence type="ECO:0000259" key="1">
    <source>
        <dbReference type="PROSITE" id="PS50206"/>
    </source>
</evidence>
<comment type="caution">
    <text evidence="2">The sequence shown here is derived from an EMBL/GenBank/DDBJ whole genome shotgun (WGS) entry which is preliminary data.</text>
</comment>
<dbReference type="GO" id="GO:0032259">
    <property type="term" value="P:methylation"/>
    <property type="evidence" value="ECO:0007669"/>
    <property type="project" value="UniProtKB-KW"/>
</dbReference>
<evidence type="ECO:0000313" key="3">
    <source>
        <dbReference type="Proteomes" id="UP001379235"/>
    </source>
</evidence>
<evidence type="ECO:0000313" key="2">
    <source>
        <dbReference type="EMBL" id="MEJ6010515.1"/>
    </source>
</evidence>
<dbReference type="InterPro" id="IPR025714">
    <property type="entry name" value="Methyltranfer_dom"/>
</dbReference>
<dbReference type="PROSITE" id="PS50206">
    <property type="entry name" value="RHODANESE_3"/>
    <property type="match status" value="1"/>
</dbReference>
<gene>
    <name evidence="2" type="ORF">WG900_11370</name>
</gene>
<name>A0ABU8S991_9SPHN</name>
<accession>A0ABU8S991</accession>
<sequence>MSDWSHGYNVSLGYTYGFYREIAPDWLDFCARIAGNVPPARQSSGAFRYLELGSGQGFGLCLLAAANPEGEFVGIDFNPQHVAHATAVARSAGLENIRFIEGDFSELGANWPQDLGQFEYVVMHGIYSWIPLVVRLGLVRCLDHACVPGGLVYNSYNTKPGWVSTMPFQHMARRMQIVGARSGPDAIDAAVQLFESLGTENSAIFRVLPTLKARVDTVKTQNRPYLVQEYLHDNWHPLWFSEVVEEFDTAKLQYVGSGTVSELMLPGLLAAPLRDLINSEPDPVFRQEVQDCAINQSFRRDIFCRGGRKGFGRGFEAAMETIFHLISAPHEEALKISTSFGEVSIKQEHFGPAIEALESGPKTLAELVAVAGMQPQGQASAIQNIMLLVHAGALAIGRPNAAGKEASQRLNKAIAKAVSGGAPYGHLAVPALGSALATSDIDCMLLDTWLKNPKADAEALGNGLKERLGRLGRSLAHQGQPLEGDALAERISTMSRAFIESNVPRWRKLGAIP</sequence>
<dbReference type="Pfam" id="PF10119">
    <property type="entry name" value="MethyTransf_Reg"/>
    <property type="match status" value="1"/>
</dbReference>
<organism evidence="2 3">
    <name type="scientific">Novosphingobium aquae</name>
    <dbReference type="NCBI Taxonomy" id="3133435"/>
    <lineage>
        <taxon>Bacteria</taxon>
        <taxon>Pseudomonadati</taxon>
        <taxon>Pseudomonadota</taxon>
        <taxon>Alphaproteobacteria</taxon>
        <taxon>Sphingomonadales</taxon>
        <taxon>Sphingomonadaceae</taxon>
        <taxon>Novosphingobium</taxon>
    </lineage>
</organism>
<feature type="domain" description="Rhodanese" evidence="1">
    <location>
        <begin position="83"/>
        <end position="116"/>
    </location>
</feature>
<dbReference type="Gene3D" id="3.40.50.150">
    <property type="entry name" value="Vaccinia Virus protein VP39"/>
    <property type="match status" value="1"/>
</dbReference>
<dbReference type="Proteomes" id="UP001379235">
    <property type="component" value="Unassembled WGS sequence"/>
</dbReference>
<dbReference type="SUPFAM" id="SSF53335">
    <property type="entry name" value="S-adenosyl-L-methionine-dependent methyltransferases"/>
    <property type="match status" value="1"/>
</dbReference>
<keyword evidence="2" id="KW-0489">Methyltransferase</keyword>
<dbReference type="InterPro" id="IPR029063">
    <property type="entry name" value="SAM-dependent_MTases_sf"/>
</dbReference>
<dbReference type="CDD" id="cd02440">
    <property type="entry name" value="AdoMet_MTases"/>
    <property type="match status" value="1"/>
</dbReference>
<proteinExistence type="predicted"/>
<dbReference type="GO" id="GO:0008168">
    <property type="term" value="F:methyltransferase activity"/>
    <property type="evidence" value="ECO:0007669"/>
    <property type="project" value="UniProtKB-KW"/>
</dbReference>
<dbReference type="InterPro" id="IPR001763">
    <property type="entry name" value="Rhodanese-like_dom"/>
</dbReference>
<dbReference type="EMBL" id="JBBHJY010000005">
    <property type="protein sequence ID" value="MEJ6010515.1"/>
    <property type="molecule type" value="Genomic_DNA"/>
</dbReference>
<reference evidence="2 3" key="1">
    <citation type="submission" date="2024-03" db="EMBL/GenBank/DDBJ databases">
        <authorList>
            <person name="Jo J.-H."/>
        </authorList>
    </citation>
    <scope>NUCLEOTIDE SEQUENCE [LARGE SCALE GENOMIC DNA]</scope>
    <source>
        <strain evidence="2 3">AS3R-12</strain>
    </source>
</reference>
<protein>
    <submittedName>
        <fullName evidence="2">Methyltransferase regulatory domain-containing protein</fullName>
    </submittedName>
</protein>
<keyword evidence="2" id="KW-0808">Transferase</keyword>
<keyword evidence="3" id="KW-1185">Reference proteome</keyword>
<dbReference type="Pfam" id="PF13847">
    <property type="entry name" value="Methyltransf_31"/>
    <property type="match status" value="1"/>
</dbReference>